<proteinExistence type="inferred from homology"/>
<comment type="caution">
    <text evidence="9">The sequence shown here is derived from an EMBL/GenBank/DDBJ whole genome shotgun (WGS) entry which is preliminary data.</text>
</comment>
<dbReference type="PANTHER" id="PTHR43895">
    <property type="entry name" value="CALCIUM/CALMODULIN-DEPENDENT PROTEIN KINASE KINASE-RELATED"/>
    <property type="match status" value="1"/>
</dbReference>
<sequence length="171" mass="19457">MKNKGNILLQRYELGRLLGKGNLAKVYYAVDIKSGQSVAIKVIEKEKVLKAGLDEQIKRQISVMKLVRHPNIVMLYEVMATKSKIYIVLEYAKGGELFNKVARGRLKEDIARWIFQQLISAVDFCHSRGVYHRDLKPENLLLDENGNLKVSDFGLSAVPESKRQDGFLHTV</sequence>
<dbReference type="Pfam" id="PF00069">
    <property type="entry name" value="Pkinase"/>
    <property type="match status" value="1"/>
</dbReference>
<dbReference type="PANTHER" id="PTHR43895:SF28">
    <property type="entry name" value="CBL-INTERACTING SERINE_THREONINE-PROTEIN KINASE 15"/>
    <property type="match status" value="1"/>
</dbReference>
<evidence type="ECO:0000256" key="3">
    <source>
        <dbReference type="ARBA" id="ARBA00022679"/>
    </source>
</evidence>
<feature type="domain" description="Protein kinase" evidence="8">
    <location>
        <begin position="12"/>
        <end position="171"/>
    </location>
</feature>
<protein>
    <recommendedName>
        <fullName evidence="8">Protein kinase domain-containing protein</fullName>
    </recommendedName>
</protein>
<dbReference type="SMART" id="SM00220">
    <property type="entry name" value="S_TKc"/>
    <property type="match status" value="1"/>
</dbReference>
<comment type="similarity">
    <text evidence="1">Belongs to the protein kinase superfamily. CAMK Ser/Thr protein kinase family. SNF1 subfamily.</text>
</comment>
<dbReference type="GO" id="GO:0007165">
    <property type="term" value="P:signal transduction"/>
    <property type="evidence" value="ECO:0007669"/>
    <property type="project" value="TreeGrafter"/>
</dbReference>
<dbReference type="AlphaFoldDB" id="A0AAD3XHS3"/>
<keyword evidence="4" id="KW-0547">Nucleotide-binding</keyword>
<dbReference type="InterPro" id="IPR008271">
    <property type="entry name" value="Ser/Thr_kinase_AS"/>
</dbReference>
<evidence type="ECO:0000256" key="1">
    <source>
        <dbReference type="ARBA" id="ARBA00006234"/>
    </source>
</evidence>
<keyword evidence="10" id="KW-1185">Reference proteome</keyword>
<dbReference type="FunFam" id="1.10.510.10:FF:000571">
    <property type="entry name" value="Maternal embryonic leucine zipper kinase"/>
    <property type="match status" value="1"/>
</dbReference>
<dbReference type="GO" id="GO:0005524">
    <property type="term" value="F:ATP binding"/>
    <property type="evidence" value="ECO:0007669"/>
    <property type="project" value="UniProtKB-KW"/>
</dbReference>
<accession>A0AAD3XHS3</accession>
<evidence type="ECO:0000313" key="10">
    <source>
        <dbReference type="Proteomes" id="UP001279734"/>
    </source>
</evidence>
<evidence type="ECO:0000256" key="6">
    <source>
        <dbReference type="ARBA" id="ARBA00022840"/>
    </source>
</evidence>
<keyword evidence="5" id="KW-0418">Kinase</keyword>
<evidence type="ECO:0000256" key="7">
    <source>
        <dbReference type="ARBA" id="ARBA00058225"/>
    </source>
</evidence>
<dbReference type="FunFam" id="3.30.200.20:FF:000096">
    <property type="entry name" value="Non-specific serine/threonine protein kinase"/>
    <property type="match status" value="1"/>
</dbReference>
<keyword evidence="2" id="KW-0723">Serine/threonine-protein kinase</keyword>
<keyword evidence="3" id="KW-0808">Transferase</keyword>
<gene>
    <name evidence="9" type="ORF">Nepgr_006878</name>
</gene>
<evidence type="ECO:0000256" key="4">
    <source>
        <dbReference type="ARBA" id="ARBA00022741"/>
    </source>
</evidence>
<reference evidence="9" key="1">
    <citation type="submission" date="2023-05" db="EMBL/GenBank/DDBJ databases">
        <title>Nepenthes gracilis genome sequencing.</title>
        <authorList>
            <person name="Fukushima K."/>
        </authorList>
    </citation>
    <scope>NUCLEOTIDE SEQUENCE</scope>
    <source>
        <strain evidence="9">SING2019-196</strain>
    </source>
</reference>
<evidence type="ECO:0000313" key="9">
    <source>
        <dbReference type="EMBL" id="GMH05038.1"/>
    </source>
</evidence>
<dbReference type="EMBL" id="BSYO01000005">
    <property type="protein sequence ID" value="GMH05038.1"/>
    <property type="molecule type" value="Genomic_DNA"/>
</dbReference>
<dbReference type="GO" id="GO:0004674">
    <property type="term" value="F:protein serine/threonine kinase activity"/>
    <property type="evidence" value="ECO:0007669"/>
    <property type="project" value="UniProtKB-KW"/>
</dbReference>
<dbReference type="SUPFAM" id="SSF56112">
    <property type="entry name" value="Protein kinase-like (PK-like)"/>
    <property type="match status" value="1"/>
</dbReference>
<evidence type="ECO:0000256" key="2">
    <source>
        <dbReference type="ARBA" id="ARBA00022527"/>
    </source>
</evidence>
<comment type="function">
    <text evidence="7">CIPK serine-threonine protein kinases interact with CBL proteins. Binding of a CBL protein to the regulatory NAF domain of CIPK protein lead to the activation of the kinase in a calcium-dependent manner.</text>
</comment>
<dbReference type="InterPro" id="IPR011009">
    <property type="entry name" value="Kinase-like_dom_sf"/>
</dbReference>
<keyword evidence="6" id="KW-0067">ATP-binding</keyword>
<dbReference type="PROSITE" id="PS50011">
    <property type="entry name" value="PROTEIN_KINASE_DOM"/>
    <property type="match status" value="1"/>
</dbReference>
<dbReference type="PROSITE" id="PS00108">
    <property type="entry name" value="PROTEIN_KINASE_ST"/>
    <property type="match status" value="1"/>
</dbReference>
<dbReference type="InterPro" id="IPR000719">
    <property type="entry name" value="Prot_kinase_dom"/>
</dbReference>
<evidence type="ECO:0000256" key="5">
    <source>
        <dbReference type="ARBA" id="ARBA00022777"/>
    </source>
</evidence>
<evidence type="ECO:0000259" key="8">
    <source>
        <dbReference type="PROSITE" id="PS50011"/>
    </source>
</evidence>
<dbReference type="Proteomes" id="UP001279734">
    <property type="component" value="Unassembled WGS sequence"/>
</dbReference>
<dbReference type="Gene3D" id="1.10.510.10">
    <property type="entry name" value="Transferase(Phosphotransferase) domain 1"/>
    <property type="match status" value="1"/>
</dbReference>
<name>A0AAD3XHS3_NEPGR</name>
<organism evidence="9 10">
    <name type="scientific">Nepenthes gracilis</name>
    <name type="common">Slender pitcher plant</name>
    <dbReference type="NCBI Taxonomy" id="150966"/>
    <lineage>
        <taxon>Eukaryota</taxon>
        <taxon>Viridiplantae</taxon>
        <taxon>Streptophyta</taxon>
        <taxon>Embryophyta</taxon>
        <taxon>Tracheophyta</taxon>
        <taxon>Spermatophyta</taxon>
        <taxon>Magnoliopsida</taxon>
        <taxon>eudicotyledons</taxon>
        <taxon>Gunneridae</taxon>
        <taxon>Pentapetalae</taxon>
        <taxon>Caryophyllales</taxon>
        <taxon>Nepenthaceae</taxon>
        <taxon>Nepenthes</taxon>
    </lineage>
</organism>